<dbReference type="Proteomes" id="UP001201273">
    <property type="component" value="Unassembled WGS sequence"/>
</dbReference>
<organism evidence="1 2">
    <name type="scientific">Motilimonas cestriensis</name>
    <dbReference type="NCBI Taxonomy" id="2742685"/>
    <lineage>
        <taxon>Bacteria</taxon>
        <taxon>Pseudomonadati</taxon>
        <taxon>Pseudomonadota</taxon>
        <taxon>Gammaproteobacteria</taxon>
        <taxon>Alteromonadales</taxon>
        <taxon>Alteromonadales genera incertae sedis</taxon>
        <taxon>Motilimonas</taxon>
    </lineage>
</organism>
<gene>
    <name evidence="1" type="ORF">K6Y31_11285</name>
</gene>
<sequence length="128" mass="14883">MEKIMLTTAAFHILEYTDNGPNSIQCTIQGFKNLFKSESDCCKRLLDVIIELKTRGFIKIKTSAVDEVSLSEFVAKWQMIFDVSSPVYVADSQYDYYLEITEDGEKELGCEEYSLYDPILANWYNWKF</sequence>
<comment type="caution">
    <text evidence="1">The sequence shown here is derived from an EMBL/GenBank/DDBJ whole genome shotgun (WGS) entry which is preliminary data.</text>
</comment>
<dbReference type="EMBL" id="JAIMJA010000010">
    <property type="protein sequence ID" value="MCE2595399.1"/>
    <property type="molecule type" value="Genomic_DNA"/>
</dbReference>
<reference evidence="1 2" key="1">
    <citation type="journal article" date="2022" name="Environ. Microbiol. Rep.">
        <title>Eco-phylogenetic analyses reveal divergent evolution of vitamin B12 metabolism in the marine bacterial family 'Psychromonadaceae'.</title>
        <authorList>
            <person name="Jin X."/>
            <person name="Yang Y."/>
            <person name="Cao H."/>
            <person name="Gao B."/>
            <person name="Zhao Z."/>
        </authorList>
    </citation>
    <scope>NUCLEOTIDE SEQUENCE [LARGE SCALE GENOMIC DNA]</scope>
    <source>
        <strain evidence="1 2">MKS20</strain>
    </source>
</reference>
<evidence type="ECO:0000313" key="2">
    <source>
        <dbReference type="Proteomes" id="UP001201273"/>
    </source>
</evidence>
<proteinExistence type="predicted"/>
<keyword evidence="2" id="KW-1185">Reference proteome</keyword>
<protein>
    <submittedName>
        <fullName evidence="1">Uncharacterized protein</fullName>
    </submittedName>
</protein>
<accession>A0ABS8WCX2</accession>
<name>A0ABS8WCX2_9GAMM</name>
<evidence type="ECO:0000313" key="1">
    <source>
        <dbReference type="EMBL" id="MCE2595399.1"/>
    </source>
</evidence>
<dbReference type="RefSeq" id="WP_233052883.1">
    <property type="nucleotide sequence ID" value="NZ_JAIMJA010000010.1"/>
</dbReference>